<organism evidence="2 3">
    <name type="scientific">Rhizobium rhizogenes</name>
    <name type="common">Agrobacterium rhizogenes</name>
    <dbReference type="NCBI Taxonomy" id="359"/>
    <lineage>
        <taxon>Bacteria</taxon>
        <taxon>Pseudomonadati</taxon>
        <taxon>Pseudomonadota</taxon>
        <taxon>Alphaproteobacteria</taxon>
        <taxon>Hyphomicrobiales</taxon>
        <taxon>Rhizobiaceae</taxon>
        <taxon>Rhizobium/Agrobacterium group</taxon>
        <taxon>Rhizobium</taxon>
    </lineage>
</organism>
<evidence type="ECO:0000313" key="3">
    <source>
        <dbReference type="Proteomes" id="UP000244335"/>
    </source>
</evidence>
<dbReference type="RefSeq" id="WP_112520701.1">
    <property type="nucleotide sequence ID" value="NZ_QDFR01000007.1"/>
</dbReference>
<dbReference type="Proteomes" id="UP000244335">
    <property type="component" value="Unassembled WGS sequence"/>
</dbReference>
<dbReference type="AlphaFoldDB" id="A0AA92C142"/>
<dbReference type="EMBL" id="QDFR01000007">
    <property type="protein sequence ID" value="PVE51488.1"/>
    <property type="molecule type" value="Genomic_DNA"/>
</dbReference>
<accession>A0AA92C142</accession>
<keyword evidence="1" id="KW-0812">Transmembrane</keyword>
<evidence type="ECO:0000313" key="2">
    <source>
        <dbReference type="EMBL" id="PVE51488.1"/>
    </source>
</evidence>
<proteinExistence type="predicted"/>
<comment type="caution">
    <text evidence="2">The sequence shown here is derived from an EMBL/GenBank/DDBJ whole genome shotgun (WGS) entry which is preliminary data.</text>
</comment>
<reference evidence="2 3" key="1">
    <citation type="submission" date="2018-04" db="EMBL/GenBank/DDBJ databases">
        <authorList>
            <person name="Hagen T."/>
        </authorList>
    </citation>
    <scope>NUCLEOTIDE SEQUENCE [LARGE SCALE GENOMIC DNA]</scope>
    <source>
        <strain evidence="2 3">TPD7009</strain>
    </source>
</reference>
<gene>
    <name evidence="2" type="ORF">DC430_18565</name>
</gene>
<feature type="transmembrane region" description="Helical" evidence="1">
    <location>
        <begin position="39"/>
        <end position="65"/>
    </location>
</feature>
<name>A0AA92C142_RHIRH</name>
<keyword evidence="1" id="KW-1133">Transmembrane helix</keyword>
<sequence>MKIILLIAGALLACLTFVWFFFFVPLGCGMNPTGCRQEFPVFSAIGLMHLWLPLAAAFLLILLGLRR</sequence>
<evidence type="ECO:0000256" key="1">
    <source>
        <dbReference type="SAM" id="Phobius"/>
    </source>
</evidence>
<keyword evidence="1" id="KW-0472">Membrane</keyword>
<protein>
    <submittedName>
        <fullName evidence="2">Uncharacterized protein</fullName>
    </submittedName>
</protein>